<organism evidence="2 3">
    <name type="scientific">Filimonas zeae</name>
    <dbReference type="NCBI Taxonomy" id="1737353"/>
    <lineage>
        <taxon>Bacteria</taxon>
        <taxon>Pseudomonadati</taxon>
        <taxon>Bacteroidota</taxon>
        <taxon>Chitinophagia</taxon>
        <taxon>Chitinophagales</taxon>
        <taxon>Chitinophagaceae</taxon>
        <taxon>Filimonas</taxon>
    </lineage>
</organism>
<dbReference type="PROSITE" id="PS51257">
    <property type="entry name" value="PROKAR_LIPOPROTEIN"/>
    <property type="match status" value="1"/>
</dbReference>
<dbReference type="RefSeq" id="WP_188951278.1">
    <property type="nucleotide sequence ID" value="NZ_BMIB01000002.1"/>
</dbReference>
<feature type="chain" id="PRO_5036928213" description="DUF4136 domain-containing protein" evidence="1">
    <location>
        <begin position="22"/>
        <end position="165"/>
    </location>
</feature>
<evidence type="ECO:0000256" key="1">
    <source>
        <dbReference type="SAM" id="SignalP"/>
    </source>
</evidence>
<protein>
    <recommendedName>
        <fullName evidence="4">DUF4136 domain-containing protein</fullName>
    </recommendedName>
</protein>
<dbReference type="EMBL" id="BMIB01000002">
    <property type="protein sequence ID" value="GGH63098.1"/>
    <property type="molecule type" value="Genomic_DNA"/>
</dbReference>
<dbReference type="AlphaFoldDB" id="A0A917ITE6"/>
<feature type="signal peptide" evidence="1">
    <location>
        <begin position="1"/>
        <end position="21"/>
    </location>
</feature>
<evidence type="ECO:0000313" key="2">
    <source>
        <dbReference type="EMBL" id="GGH63098.1"/>
    </source>
</evidence>
<name>A0A917ITE6_9BACT</name>
<dbReference type="Proteomes" id="UP000627292">
    <property type="component" value="Unassembled WGS sequence"/>
</dbReference>
<reference evidence="2" key="1">
    <citation type="journal article" date="2014" name="Int. J. Syst. Evol. Microbiol.">
        <title>Complete genome sequence of Corynebacterium casei LMG S-19264T (=DSM 44701T), isolated from a smear-ripened cheese.</title>
        <authorList>
            <consortium name="US DOE Joint Genome Institute (JGI-PGF)"/>
            <person name="Walter F."/>
            <person name="Albersmeier A."/>
            <person name="Kalinowski J."/>
            <person name="Ruckert C."/>
        </authorList>
    </citation>
    <scope>NUCLEOTIDE SEQUENCE</scope>
    <source>
        <strain evidence="2">CGMCC 1.15290</strain>
    </source>
</reference>
<reference evidence="2" key="2">
    <citation type="submission" date="2020-09" db="EMBL/GenBank/DDBJ databases">
        <authorList>
            <person name="Sun Q."/>
            <person name="Zhou Y."/>
        </authorList>
    </citation>
    <scope>NUCLEOTIDE SEQUENCE</scope>
    <source>
        <strain evidence="2">CGMCC 1.15290</strain>
    </source>
</reference>
<proteinExistence type="predicted"/>
<accession>A0A917ITE6</accession>
<keyword evidence="3" id="KW-1185">Reference proteome</keyword>
<comment type="caution">
    <text evidence="2">The sequence shown here is derived from an EMBL/GenBank/DDBJ whole genome shotgun (WGS) entry which is preliminary data.</text>
</comment>
<keyword evidence="1" id="KW-0732">Signal</keyword>
<gene>
    <name evidence="2" type="ORF">GCM10011379_13610</name>
</gene>
<sequence length="165" mass="18050">MRNYILLLVVLLSGAVACKQAAPDKEDTREMYNARGLRVITSFANRKARTMSVLYGNEAARQTALNGYITHLPGGVFTLVVHKQHDNKYWYGSYLNGALLSVETVRNVAMPQQPAKLTYQLQQGQPPADSTGAVISAQKRMAYILSHTPSVFPGSIPLPSANTAE</sequence>
<evidence type="ECO:0000313" key="3">
    <source>
        <dbReference type="Proteomes" id="UP000627292"/>
    </source>
</evidence>
<evidence type="ECO:0008006" key="4">
    <source>
        <dbReference type="Google" id="ProtNLM"/>
    </source>
</evidence>